<accession>A0A7C8IH15</accession>
<feature type="domain" description="SAC3/GANP/THP3 conserved" evidence="2">
    <location>
        <begin position="297"/>
        <end position="613"/>
    </location>
</feature>
<dbReference type="OrthoDB" id="264795at2759"/>
<feature type="compositionally biased region" description="Polar residues" evidence="1">
    <location>
        <begin position="1315"/>
        <end position="1327"/>
    </location>
</feature>
<evidence type="ECO:0000259" key="2">
    <source>
        <dbReference type="Pfam" id="PF03399"/>
    </source>
</evidence>
<feature type="region of interest" description="Disordered" evidence="1">
    <location>
        <begin position="187"/>
        <end position="248"/>
    </location>
</feature>
<feature type="compositionally biased region" description="Low complexity" evidence="1">
    <location>
        <begin position="705"/>
        <end position="715"/>
    </location>
</feature>
<reference evidence="3 4" key="1">
    <citation type="submission" date="2019-12" db="EMBL/GenBank/DDBJ databases">
        <title>Draft genome sequence of the ascomycete Xylaria multiplex DSM 110363.</title>
        <authorList>
            <person name="Buettner E."/>
            <person name="Kellner H."/>
        </authorList>
    </citation>
    <scope>NUCLEOTIDE SEQUENCE [LARGE SCALE GENOMIC DNA]</scope>
    <source>
        <strain evidence="3 4">DSM 110363</strain>
    </source>
</reference>
<feature type="region of interest" description="Disordered" evidence="1">
    <location>
        <begin position="1091"/>
        <end position="1111"/>
    </location>
</feature>
<feature type="compositionally biased region" description="Polar residues" evidence="1">
    <location>
        <begin position="945"/>
        <end position="961"/>
    </location>
</feature>
<feature type="compositionally biased region" description="Polar residues" evidence="1">
    <location>
        <begin position="788"/>
        <end position="797"/>
    </location>
</feature>
<feature type="compositionally biased region" description="Basic and acidic residues" evidence="1">
    <location>
        <begin position="1091"/>
        <end position="1107"/>
    </location>
</feature>
<feature type="compositionally biased region" description="Gly residues" evidence="1">
    <location>
        <begin position="1"/>
        <end position="11"/>
    </location>
</feature>
<feature type="compositionally biased region" description="Pro residues" evidence="1">
    <location>
        <begin position="18"/>
        <end position="41"/>
    </location>
</feature>
<name>A0A7C8IH15_9PEZI</name>
<dbReference type="GO" id="GO:0005737">
    <property type="term" value="C:cytoplasm"/>
    <property type="evidence" value="ECO:0007669"/>
    <property type="project" value="TreeGrafter"/>
</dbReference>
<keyword evidence="4" id="KW-1185">Reference proteome</keyword>
<dbReference type="Proteomes" id="UP000481858">
    <property type="component" value="Unassembled WGS sequence"/>
</dbReference>
<feature type="region of interest" description="Disordered" evidence="1">
    <location>
        <begin position="1275"/>
        <end position="1367"/>
    </location>
</feature>
<protein>
    <recommendedName>
        <fullName evidence="2">SAC3/GANP/THP3 conserved domain-containing protein</fullName>
    </recommendedName>
</protein>
<feature type="region of interest" description="Disordered" evidence="1">
    <location>
        <begin position="1"/>
        <end position="49"/>
    </location>
</feature>
<feature type="compositionally biased region" description="Polar residues" evidence="1">
    <location>
        <begin position="113"/>
        <end position="131"/>
    </location>
</feature>
<evidence type="ECO:0000256" key="1">
    <source>
        <dbReference type="SAM" id="MobiDB-lite"/>
    </source>
</evidence>
<evidence type="ECO:0000313" key="4">
    <source>
        <dbReference type="Proteomes" id="UP000481858"/>
    </source>
</evidence>
<dbReference type="Gene3D" id="1.25.40.990">
    <property type="match status" value="1"/>
</dbReference>
<feature type="compositionally biased region" description="Polar residues" evidence="1">
    <location>
        <begin position="762"/>
        <end position="778"/>
    </location>
</feature>
<dbReference type="InterPro" id="IPR045107">
    <property type="entry name" value="SAC3/GANP/THP3"/>
</dbReference>
<dbReference type="PANTHER" id="PTHR12436:SF3">
    <property type="entry name" value="GERMINAL-CENTER ASSOCIATED NUCLEAR PROTEIN"/>
    <property type="match status" value="1"/>
</dbReference>
<feature type="compositionally biased region" description="Low complexity" evidence="1">
    <location>
        <begin position="807"/>
        <end position="818"/>
    </location>
</feature>
<feature type="compositionally biased region" description="Polar residues" evidence="1">
    <location>
        <begin position="716"/>
        <end position="741"/>
    </location>
</feature>
<dbReference type="GO" id="GO:0070390">
    <property type="term" value="C:transcription export complex 2"/>
    <property type="evidence" value="ECO:0007669"/>
    <property type="project" value="TreeGrafter"/>
</dbReference>
<dbReference type="GO" id="GO:0006406">
    <property type="term" value="P:mRNA export from nucleus"/>
    <property type="evidence" value="ECO:0007669"/>
    <property type="project" value="TreeGrafter"/>
</dbReference>
<dbReference type="PANTHER" id="PTHR12436">
    <property type="entry name" value="80 KDA MCM3-ASSOCIATED PROTEIN"/>
    <property type="match status" value="1"/>
</dbReference>
<feature type="compositionally biased region" description="Low complexity" evidence="1">
    <location>
        <begin position="686"/>
        <end position="697"/>
    </location>
</feature>
<feature type="compositionally biased region" description="Basic and acidic residues" evidence="1">
    <location>
        <begin position="1136"/>
        <end position="1163"/>
    </location>
</feature>
<feature type="region of interest" description="Disordered" evidence="1">
    <location>
        <begin position="104"/>
        <end position="132"/>
    </location>
</feature>
<sequence>MLNAGPQGGWGANATVAPPNPFSAATPPPPGNPFAKPPPNPFLESNKINAQAPIHNPFVASAAIANPFTPSLSASLKRSASPSLNKTKNAASSCNPFKSVIQGIPAQGLRPSKPSTTIRQSSPGQISNGSSKVAAFVQPAWPDESNTPTMPVLNSAHPKKWTSGLNGQGSAWNIRSSSAPRAIAGKRGLAPENGLNDQNTVSPGATKHPSNTHDGRSHQLASKIQQQLSKDRIKPPRWPTNPGSHTQRQAMENFRESYKLYREKARKSLIKAGLIDDPEQKRTLQQALDFRGISEEMCPEWEKITRIIEYDVRNPEKAHDDSGDLVAIPSLMVKRLARSAAGQDAPLPMDVRSFATLRKTLDYLINDLIPEDHLLPSKHNFLWDRTRAIRIDLSVQKYNLTSDERTDLVYCLETIARFHVTALHLLSQDGFAAEDFSEQQEIEQLGKTLISLKELYDDCAQQEIECPNEAEFRGYYIVFNARNPSIKETVEGWSSRLWNSDGIRTAMCLVESLQNTWSLQGPLNPSAPTELALGAATIFFSIVSSPQISYTMACFAEIHFNDVRKSILHIIRKSYSRPRDGPKDITPAFLKERMCFDTEDEAVDFAQKHGIIFGQDGTHRYAILNSRQSIEDPRIRHAFSQDIVERKRSGRSLPDIIHQTIYRDYKDESLTTSSEESLFVPEVENTSSDTSDSFTQDSETDSFDSHIPSSSPSTINAQSPLQPQVAITSSSKINQSASQIKPPTTTTPSFAPSPPTWVLNHKTPSSPLKSLTSVTTVQSDERRPLDADTSTPNQNSKGGVALDNNKFTTSSSETSPSIFSFLDPNKGLSTPFPGSPKPSLFSSINAGGNSPKAAIKPIATISLSPLPPSSLPTYTQSHDISNDRPLFQNAPSTAHSSSTGSVLVSNSTFSRKVNSSVSFTQQDTNTNKSVSTTRMLSPLPKLETGKSSHTQRTPSATTSTIMIPKNDPMGDFTRWFVLADKGLMEEELEALAVEHILRPTWENFQAAEEDRVRREEDEKSWEQALEFRRYSLKITFFYRWRDITRKRRVIKRIRLEKEKARKWNSPQNKTEREAIERAKRDKAVQEAKELVGKRTREHAQEVTRIRESTQPNQSLEEALLATGVFSGVRDESAAARHAARDDDVDSDRDMLPAEKLRLRSENQRRRKRGLPPLKRFPESKAYKEGSKTAMLRAISSGTGRDSLSMSTGSLRNSTFSSSYRSSLGFNPGRVAKSRPNISDPYWRMKANGLVLMPNGEYLHETLALPMIREGKRYPGLGNYGLPPDESFTPSQSPPPGLNTDPDSVSPTPVRFLGSNRASRSPSTNDGATQKRKRGQAEDDDLTAYRNEAPASRKRARSNDCDIATTPSADQDFLDSIANLLDKVNAITGSSIS</sequence>
<evidence type="ECO:0000313" key="3">
    <source>
        <dbReference type="EMBL" id="KAF2963260.1"/>
    </source>
</evidence>
<gene>
    <name evidence="3" type="ORF">GQX73_g10304</name>
</gene>
<feature type="compositionally biased region" description="Polar residues" evidence="1">
    <location>
        <begin position="219"/>
        <end position="228"/>
    </location>
</feature>
<dbReference type="Pfam" id="PF03399">
    <property type="entry name" value="SAC3_GANP"/>
    <property type="match status" value="1"/>
</dbReference>
<dbReference type="EMBL" id="WUBL01000219">
    <property type="protein sequence ID" value="KAF2963260.1"/>
    <property type="molecule type" value="Genomic_DNA"/>
</dbReference>
<feature type="region of interest" description="Disordered" evidence="1">
    <location>
        <begin position="920"/>
        <end position="964"/>
    </location>
</feature>
<organism evidence="3 4">
    <name type="scientific">Xylaria multiplex</name>
    <dbReference type="NCBI Taxonomy" id="323545"/>
    <lineage>
        <taxon>Eukaryota</taxon>
        <taxon>Fungi</taxon>
        <taxon>Dikarya</taxon>
        <taxon>Ascomycota</taxon>
        <taxon>Pezizomycotina</taxon>
        <taxon>Sordariomycetes</taxon>
        <taxon>Xylariomycetidae</taxon>
        <taxon>Xylariales</taxon>
        <taxon>Xylariaceae</taxon>
        <taxon>Xylaria</taxon>
    </lineage>
</organism>
<feature type="compositionally biased region" description="Polar residues" evidence="1">
    <location>
        <begin position="920"/>
        <end position="935"/>
    </location>
</feature>
<dbReference type="InParanoid" id="A0A7C8IH15"/>
<feature type="region of interest" description="Disordered" evidence="1">
    <location>
        <begin position="1136"/>
        <end position="1187"/>
    </location>
</feature>
<dbReference type="InterPro" id="IPR005062">
    <property type="entry name" value="SAC3/GANP/THP3_conserved"/>
</dbReference>
<proteinExistence type="predicted"/>
<feature type="region of interest" description="Disordered" evidence="1">
    <location>
        <begin position="673"/>
        <end position="818"/>
    </location>
</feature>
<feature type="compositionally biased region" description="Basic and acidic residues" evidence="1">
    <location>
        <begin position="1175"/>
        <end position="1186"/>
    </location>
</feature>
<comment type="caution">
    <text evidence="3">The sequence shown here is derived from an EMBL/GenBank/DDBJ whole genome shotgun (WGS) entry which is preliminary data.</text>
</comment>